<dbReference type="OrthoDB" id="5404651at2759"/>
<keyword evidence="6" id="KW-0496">Mitochondrion</keyword>
<dbReference type="InterPro" id="IPR020613">
    <property type="entry name" value="Thiolase_CS"/>
</dbReference>
<protein>
    <recommendedName>
        <fullName evidence="8">acetyl-CoA C-acyltransferase</fullName>
        <ecNumber evidence="8">2.3.1.16</ecNumber>
    </recommendedName>
</protein>
<keyword evidence="5" id="KW-0443">Lipid metabolism</keyword>
<dbReference type="PANTHER" id="PTHR18919:SF153">
    <property type="entry name" value="TRIFUNCTIONAL ENZYME SUBUNIT BETA, MITOCHONDRIAL"/>
    <property type="match status" value="1"/>
</dbReference>
<reference evidence="12 13" key="1">
    <citation type="journal article" date="2014" name="Genome Biol. Evol.">
        <title>The genome of the myxosporean Thelohanellus kitauei shows adaptations to nutrient acquisition within its fish host.</title>
        <authorList>
            <person name="Yang Y."/>
            <person name="Xiong J."/>
            <person name="Zhou Z."/>
            <person name="Huo F."/>
            <person name="Miao W."/>
            <person name="Ran C."/>
            <person name="Liu Y."/>
            <person name="Zhang J."/>
            <person name="Feng J."/>
            <person name="Wang M."/>
            <person name="Wang M."/>
            <person name="Wang L."/>
            <person name="Yao B."/>
        </authorList>
    </citation>
    <scope>NUCLEOTIDE SEQUENCE [LARGE SCALE GENOMIC DNA]</scope>
    <source>
        <strain evidence="12">Wuqing</strain>
    </source>
</reference>
<dbReference type="GO" id="GO:0006635">
    <property type="term" value="P:fatty acid beta-oxidation"/>
    <property type="evidence" value="ECO:0007669"/>
    <property type="project" value="TreeGrafter"/>
</dbReference>
<dbReference type="PANTHER" id="PTHR18919">
    <property type="entry name" value="ACETYL-COA C-ACYLTRANSFERASE"/>
    <property type="match status" value="1"/>
</dbReference>
<dbReference type="AlphaFoldDB" id="A0A0C2IQE7"/>
<dbReference type="Pfam" id="PF02803">
    <property type="entry name" value="Thiolase_C"/>
    <property type="match status" value="1"/>
</dbReference>
<accession>A0A0C2IQE7</accession>
<dbReference type="Proteomes" id="UP000031668">
    <property type="component" value="Unassembled WGS sequence"/>
</dbReference>
<feature type="domain" description="Thiolase N-terminal" evidence="10">
    <location>
        <begin position="19"/>
        <end position="149"/>
    </location>
</feature>
<evidence type="ECO:0000259" key="10">
    <source>
        <dbReference type="Pfam" id="PF00108"/>
    </source>
</evidence>
<dbReference type="InterPro" id="IPR016039">
    <property type="entry name" value="Thiolase-like"/>
</dbReference>
<dbReference type="GO" id="GO:0005739">
    <property type="term" value="C:mitochondrion"/>
    <property type="evidence" value="ECO:0007669"/>
    <property type="project" value="UniProtKB-SubCell"/>
</dbReference>
<evidence type="ECO:0000313" key="13">
    <source>
        <dbReference type="Proteomes" id="UP000031668"/>
    </source>
</evidence>
<organism evidence="12 13">
    <name type="scientific">Thelohanellus kitauei</name>
    <name type="common">Myxosporean</name>
    <dbReference type="NCBI Taxonomy" id="669202"/>
    <lineage>
        <taxon>Eukaryota</taxon>
        <taxon>Metazoa</taxon>
        <taxon>Cnidaria</taxon>
        <taxon>Myxozoa</taxon>
        <taxon>Myxosporea</taxon>
        <taxon>Bivalvulida</taxon>
        <taxon>Platysporina</taxon>
        <taxon>Myxobolidae</taxon>
        <taxon>Thelohanellus</taxon>
    </lineage>
</organism>
<dbReference type="EC" id="2.3.1.16" evidence="8"/>
<dbReference type="GO" id="GO:0003985">
    <property type="term" value="F:acetyl-CoA C-acetyltransferase activity"/>
    <property type="evidence" value="ECO:0007669"/>
    <property type="project" value="TreeGrafter"/>
</dbReference>
<evidence type="ECO:0000256" key="5">
    <source>
        <dbReference type="ARBA" id="ARBA00023098"/>
    </source>
</evidence>
<evidence type="ECO:0000256" key="9">
    <source>
        <dbReference type="RuleBase" id="RU003557"/>
    </source>
</evidence>
<evidence type="ECO:0000256" key="6">
    <source>
        <dbReference type="ARBA" id="ARBA00023128"/>
    </source>
</evidence>
<evidence type="ECO:0000256" key="8">
    <source>
        <dbReference type="ARBA" id="ARBA00024073"/>
    </source>
</evidence>
<comment type="subcellular location">
    <subcellularLocation>
        <location evidence="1">Mitochondrion</location>
    </subcellularLocation>
</comment>
<dbReference type="EMBL" id="JWZT01003124">
    <property type="protein sequence ID" value="KII67669.1"/>
    <property type="molecule type" value="Genomic_DNA"/>
</dbReference>
<evidence type="ECO:0000256" key="7">
    <source>
        <dbReference type="ARBA" id="ARBA00023315"/>
    </source>
</evidence>
<dbReference type="Gene3D" id="3.40.47.10">
    <property type="match status" value="1"/>
</dbReference>
<evidence type="ECO:0000313" key="12">
    <source>
        <dbReference type="EMBL" id="KII67669.1"/>
    </source>
</evidence>
<name>A0A0C2IQE7_THEKT</name>
<dbReference type="InterPro" id="IPR020616">
    <property type="entry name" value="Thiolase_N"/>
</dbReference>
<evidence type="ECO:0000256" key="3">
    <source>
        <dbReference type="ARBA" id="ARBA00022679"/>
    </source>
</evidence>
<keyword evidence="4" id="KW-0276">Fatty acid metabolism</keyword>
<evidence type="ECO:0000259" key="11">
    <source>
        <dbReference type="Pfam" id="PF02803"/>
    </source>
</evidence>
<dbReference type="OMA" id="MIDECEL"/>
<dbReference type="SUPFAM" id="SSF53901">
    <property type="entry name" value="Thiolase-like"/>
    <property type="match status" value="2"/>
</dbReference>
<keyword evidence="13" id="KW-1185">Reference proteome</keyword>
<gene>
    <name evidence="12" type="ORF">RF11_04545</name>
</gene>
<dbReference type="Pfam" id="PF00108">
    <property type="entry name" value="Thiolase_N"/>
    <property type="match status" value="1"/>
</dbReference>
<keyword evidence="3 9" id="KW-0808">Transferase</keyword>
<proteinExistence type="inferred from homology"/>
<evidence type="ECO:0000256" key="4">
    <source>
        <dbReference type="ARBA" id="ARBA00022832"/>
    </source>
</evidence>
<feature type="domain" description="Thiolase C-terminal" evidence="11">
    <location>
        <begin position="158"/>
        <end position="289"/>
    </location>
</feature>
<evidence type="ECO:0000256" key="2">
    <source>
        <dbReference type="ARBA" id="ARBA00010982"/>
    </source>
</evidence>
<evidence type="ECO:0000256" key="1">
    <source>
        <dbReference type="ARBA" id="ARBA00004173"/>
    </source>
</evidence>
<comment type="caution">
    <text evidence="12">The sequence shown here is derived from an EMBL/GenBank/DDBJ whole genome shotgun (WGS) entry which is preliminary data.</text>
</comment>
<keyword evidence="7 9" id="KW-0012">Acyltransferase</keyword>
<dbReference type="PROSITE" id="PS00737">
    <property type="entry name" value="THIOLASE_2"/>
    <property type="match status" value="1"/>
</dbReference>
<sequence>MSDLPVHLREDLTRVYTKFHHQEGIPKFKDFTTGRTMIDECELMCRLHRVSRSEADEYAALSYTRAIEAQEKNLLTDRVTIKVDADVIADKDYPMQPTSLDVLSKLNAVSTDFSKKWGLGNSPNKFGTVTAGNSSKIADGGAVVLISSEKKALDFGYQPLATIKDYVTTCHNPENDFLGGSVYAIAKLMKKNRLKFSDIGVWEIHEAFAAQIVYTLKCLNDEHFLQQNLNISESFGKLTPNDINKCGGTLAFGHPLSATGSRLINMACQQLKLKNEKYAIVCSCATGGQV</sequence>
<comment type="similarity">
    <text evidence="2 9">Belongs to the thiolase-like superfamily. Thiolase family.</text>
</comment>
<dbReference type="InterPro" id="IPR020617">
    <property type="entry name" value="Thiolase_C"/>
</dbReference>